<name>A0A3B1AN47_9ZZZZ</name>
<keyword evidence="7" id="KW-0969">Cilium</keyword>
<dbReference type="GO" id="GO:0009427">
    <property type="term" value="C:bacterial-type flagellum basal body, distal rod, L ring"/>
    <property type="evidence" value="ECO:0007669"/>
    <property type="project" value="InterPro"/>
</dbReference>
<keyword evidence="3" id="KW-0732">Signal</keyword>
<dbReference type="PROSITE" id="PS51257">
    <property type="entry name" value="PROKAR_LIPOPROTEIN"/>
    <property type="match status" value="1"/>
</dbReference>
<dbReference type="EMBL" id="UOFS01000014">
    <property type="protein sequence ID" value="VAW94116.1"/>
    <property type="molecule type" value="Genomic_DNA"/>
</dbReference>
<dbReference type="AlphaFoldDB" id="A0A3B1AN47"/>
<comment type="subcellular location">
    <subcellularLocation>
        <location evidence="1">Bacterial flagellum</location>
    </subcellularLocation>
    <subcellularLocation>
        <location evidence="2">Cell outer membrane</location>
    </subcellularLocation>
</comment>
<accession>A0A3B1AN47</accession>
<keyword evidence="7" id="KW-0966">Cell projection</keyword>
<dbReference type="GO" id="GO:0009279">
    <property type="term" value="C:cell outer membrane"/>
    <property type="evidence" value="ECO:0007669"/>
    <property type="project" value="UniProtKB-SubCell"/>
</dbReference>
<evidence type="ECO:0000256" key="5">
    <source>
        <dbReference type="ARBA" id="ARBA00023143"/>
    </source>
</evidence>
<evidence type="ECO:0000313" key="7">
    <source>
        <dbReference type="EMBL" id="VAW94116.1"/>
    </source>
</evidence>
<dbReference type="PANTHER" id="PTHR34933">
    <property type="entry name" value="FLAGELLAR L-RING PROTEIN"/>
    <property type="match status" value="1"/>
</dbReference>
<dbReference type="GO" id="GO:0071973">
    <property type="term" value="P:bacterial-type flagellum-dependent cell motility"/>
    <property type="evidence" value="ECO:0007669"/>
    <property type="project" value="InterPro"/>
</dbReference>
<evidence type="ECO:0000256" key="3">
    <source>
        <dbReference type="ARBA" id="ARBA00022729"/>
    </source>
</evidence>
<reference evidence="7" key="1">
    <citation type="submission" date="2018-06" db="EMBL/GenBank/DDBJ databases">
        <authorList>
            <person name="Zhirakovskaya E."/>
        </authorList>
    </citation>
    <scope>NUCLEOTIDE SEQUENCE</scope>
</reference>
<evidence type="ECO:0000256" key="4">
    <source>
        <dbReference type="ARBA" id="ARBA00023136"/>
    </source>
</evidence>
<keyword evidence="4" id="KW-0472">Membrane</keyword>
<proteinExistence type="inferred from homology"/>
<keyword evidence="7" id="KW-0282">Flagellum</keyword>
<protein>
    <submittedName>
        <fullName evidence="7">Flagellar L-ring protein FlgH</fullName>
    </submittedName>
</protein>
<dbReference type="PANTHER" id="PTHR34933:SF1">
    <property type="entry name" value="FLAGELLAR L-RING PROTEIN"/>
    <property type="match status" value="1"/>
</dbReference>
<dbReference type="Pfam" id="PF02107">
    <property type="entry name" value="FlgH"/>
    <property type="match status" value="1"/>
</dbReference>
<dbReference type="PRINTS" id="PR01008">
    <property type="entry name" value="FLGLRINGFLGH"/>
</dbReference>
<evidence type="ECO:0000256" key="6">
    <source>
        <dbReference type="ARBA" id="ARBA00023237"/>
    </source>
</evidence>
<evidence type="ECO:0000256" key="2">
    <source>
        <dbReference type="ARBA" id="ARBA00004442"/>
    </source>
</evidence>
<dbReference type="GO" id="GO:0003774">
    <property type="term" value="F:cytoskeletal motor activity"/>
    <property type="evidence" value="ECO:0007669"/>
    <property type="project" value="InterPro"/>
</dbReference>
<keyword evidence="6" id="KW-0998">Cell outer membrane</keyword>
<dbReference type="HAMAP" id="MF_00415">
    <property type="entry name" value="FlgH"/>
    <property type="match status" value="1"/>
</dbReference>
<dbReference type="InterPro" id="IPR000527">
    <property type="entry name" value="Flag_Lring"/>
</dbReference>
<sequence>MFANNSRLNTTKYLILISFILTVTACAKPISLRNPAYSPLSPKVTRFNTPTDGAIFQNGMRVGFFDDMRARNVGDILTITLRENTNANKSARTETTKGAIINEVAPVITGSDVKVNDKNILENTVDSDRRFSSQGQSAQSNNMSGELTVTVVRVFANRNLLVRGEKLIMLNQGNEYLRVMGIVRPEDIESDNTVLSSRIANAQISYGGQGVVNDANKMGWLSKFFQSSAWPF</sequence>
<keyword evidence="5" id="KW-0975">Bacterial flagellum</keyword>
<evidence type="ECO:0000256" key="1">
    <source>
        <dbReference type="ARBA" id="ARBA00004365"/>
    </source>
</evidence>
<gene>
    <name evidence="7" type="ORF">MNBD_GAMMA22-2152</name>
</gene>
<organism evidence="7">
    <name type="scientific">hydrothermal vent metagenome</name>
    <dbReference type="NCBI Taxonomy" id="652676"/>
    <lineage>
        <taxon>unclassified sequences</taxon>
        <taxon>metagenomes</taxon>
        <taxon>ecological metagenomes</taxon>
    </lineage>
</organism>